<comment type="caution">
    <text evidence="3">The sequence shown here is derived from an EMBL/GenBank/DDBJ whole genome shotgun (WGS) entry which is preliminary data.</text>
</comment>
<evidence type="ECO:0008006" key="5">
    <source>
        <dbReference type="Google" id="ProtNLM"/>
    </source>
</evidence>
<protein>
    <recommendedName>
        <fullName evidence="5">TNFR-Cys domain-containing protein</fullName>
    </recommendedName>
</protein>
<keyword evidence="2" id="KW-0732">Signal</keyword>
<accession>A0A8J5IT27</accession>
<dbReference type="EMBL" id="JAENGY010000314">
    <property type="protein sequence ID" value="KAG6966131.1"/>
    <property type="molecule type" value="Genomic_DNA"/>
</dbReference>
<evidence type="ECO:0000313" key="3">
    <source>
        <dbReference type="EMBL" id="KAG6966131.1"/>
    </source>
</evidence>
<gene>
    <name evidence="3" type="ORF">JG688_00006914</name>
</gene>
<evidence type="ECO:0000256" key="1">
    <source>
        <dbReference type="SAM" id="MobiDB-lite"/>
    </source>
</evidence>
<proteinExistence type="predicted"/>
<evidence type="ECO:0000256" key="2">
    <source>
        <dbReference type="SAM" id="SignalP"/>
    </source>
</evidence>
<dbReference type="Proteomes" id="UP000709295">
    <property type="component" value="Unassembled WGS sequence"/>
</dbReference>
<keyword evidence="4" id="KW-1185">Reference proteome</keyword>
<sequence>MAASIFIVAILLVSDVRAQSSSSSCSSAAAEVSVVNTTNITEVCSQDEYTGDCWYPVACKTCLSRAGCAVEVSTGRCVSSSSAAVTESSFSELSGAQYFISGEVKYCSSIDPACFTCRRGNAPAVCLGSSGCVCVSQCEHTSTQPTKCKPGAIGSVSYASLIAAAAVLFPLVTYMLFKGSPCSKSCSIRRLLHRRRREENRNLPGRLKLDAWRNHLKLDAWRNHLNERTDPVDERFTDLELRSCFVPMESGRLLHQADDQLPARDDTVAESAADSGVAETGEHVEAGDSDVSWAVAATDLPFSPTAGRGRAAEDRVEDQAGAELV</sequence>
<feature type="signal peptide" evidence="2">
    <location>
        <begin position="1"/>
        <end position="18"/>
    </location>
</feature>
<organism evidence="3 4">
    <name type="scientific">Phytophthora aleatoria</name>
    <dbReference type="NCBI Taxonomy" id="2496075"/>
    <lineage>
        <taxon>Eukaryota</taxon>
        <taxon>Sar</taxon>
        <taxon>Stramenopiles</taxon>
        <taxon>Oomycota</taxon>
        <taxon>Peronosporomycetes</taxon>
        <taxon>Peronosporales</taxon>
        <taxon>Peronosporaceae</taxon>
        <taxon>Phytophthora</taxon>
    </lineage>
</organism>
<feature type="chain" id="PRO_5035180236" description="TNFR-Cys domain-containing protein" evidence="2">
    <location>
        <begin position="19"/>
        <end position="325"/>
    </location>
</feature>
<name>A0A8J5IT27_9STRA</name>
<reference evidence="3" key="1">
    <citation type="submission" date="2021-01" db="EMBL/GenBank/DDBJ databases">
        <title>Phytophthora aleatoria, a newly-described species from Pinus radiata is distinct from Phytophthora cactorum isolates based on comparative genomics.</title>
        <authorList>
            <person name="Mcdougal R."/>
            <person name="Panda P."/>
            <person name="Williams N."/>
            <person name="Studholme D.J."/>
        </authorList>
    </citation>
    <scope>NUCLEOTIDE SEQUENCE</scope>
    <source>
        <strain evidence="3">NZFS 4037</strain>
    </source>
</reference>
<dbReference type="AlphaFoldDB" id="A0A8J5IT27"/>
<feature type="region of interest" description="Disordered" evidence="1">
    <location>
        <begin position="265"/>
        <end position="325"/>
    </location>
</feature>
<evidence type="ECO:0000313" key="4">
    <source>
        <dbReference type="Proteomes" id="UP000709295"/>
    </source>
</evidence>